<reference evidence="4" key="1">
    <citation type="submission" date="2018-05" db="EMBL/GenBank/DDBJ databases">
        <title>Zavarzinia sp. HR-AS.</title>
        <authorList>
            <person name="Lee Y."/>
            <person name="Jeon C.O."/>
        </authorList>
    </citation>
    <scope>NUCLEOTIDE SEQUENCE [LARGE SCALE GENOMIC DNA]</scope>
    <source>
        <strain evidence="4">DSM 1231</strain>
    </source>
</reference>
<accession>A0A317EDL1</accession>
<dbReference type="PANTHER" id="PTHR47197:SF3">
    <property type="entry name" value="DIHYDRO-HEME D1 DEHYDROGENASE"/>
    <property type="match status" value="1"/>
</dbReference>
<dbReference type="SUPFAM" id="SSF52540">
    <property type="entry name" value="P-loop containing nucleoside triphosphate hydrolases"/>
    <property type="match status" value="1"/>
</dbReference>
<name>A0A317EDL1_9PROT</name>
<protein>
    <recommendedName>
        <fullName evidence="5">Orc1-like AAA ATPase domain-containing protein</fullName>
    </recommendedName>
</protein>
<dbReference type="Pfam" id="PF13360">
    <property type="entry name" value="PQQ_2"/>
    <property type="match status" value="1"/>
</dbReference>
<proteinExistence type="predicted"/>
<dbReference type="EMBL" id="QGLF01000001">
    <property type="protein sequence ID" value="PWR23443.1"/>
    <property type="molecule type" value="Genomic_DNA"/>
</dbReference>
<evidence type="ECO:0000313" key="3">
    <source>
        <dbReference type="EMBL" id="PWR23443.1"/>
    </source>
</evidence>
<feature type="domain" description="Pyrrolo-quinoline quinone repeat" evidence="1">
    <location>
        <begin position="861"/>
        <end position="991"/>
    </location>
</feature>
<keyword evidence="4" id="KW-1185">Reference proteome</keyword>
<dbReference type="Proteomes" id="UP000246077">
    <property type="component" value="Unassembled WGS sequence"/>
</dbReference>
<dbReference type="InterPro" id="IPR002372">
    <property type="entry name" value="PQQ_rpt_dom"/>
</dbReference>
<dbReference type="Gene3D" id="2.130.10.10">
    <property type="entry name" value="YVTN repeat-like/Quinoprotein amine dehydrogenase"/>
    <property type="match status" value="3"/>
</dbReference>
<evidence type="ECO:0000313" key="4">
    <source>
        <dbReference type="Proteomes" id="UP000246077"/>
    </source>
</evidence>
<dbReference type="InterPro" id="IPR051200">
    <property type="entry name" value="Host-pathogen_enzymatic-act"/>
</dbReference>
<sequence length="1702" mass="178167">MTIRQKIRIFVSSPADVRPERLITERLVQRLAREFAYHFIIEPVLWEREPLTAGAHFQDNIVPPRETDLVVCILWSRLGVTLPRDRFQGALTGGPVTGTEWEFEDALAGFQAVKRPDLLLYRKTAPQAADLDDDARLEEARRQRRLVEDFMTRWTRDAEGGFTAAFWEFAATGEFEDLVENHLRELLRRRLRGLTADGERVEGEVRWHQPPYRGLLSFEPEHAGVFFGRTRARNELRELLHRQATRGKAFVLVMGASGSGKSSLVKAGLLPDLKLPGMIGRVGLVRHLIVKPSEGGAEPLGALLAALGTTEALPELAALGLQAKADTLAETIRLGLEAASAKASLLAGAEARLLVVVDQLEELFTQERIGLEARDRFIAALEALATSGIVWVVATMRADFFDALAEAPRLATLSGGEARFLLLPPRDGEIGEIIRLPAFEAGLRFEARTETGEALDEVIRATAAAAPGALPLLSFLLDQMWQDRSAEGLLTFAAYERLGGLEGALARRAEAVFAALGPALQDAFPPLLRQLVTAGQGGHGQATSRPMARADLSRTPEAAGLIAALADARLLVVEGEMVRLAHEALITHWPRAAEQIALDRDDIERRARVESAAGTWERQARDGTLLLQKGLALSEAEDLLARRGAELPASLADFIALSSETARAAERRRLRRLRLTASVLAILAAGAGIGAWFGFTGQAEAERQAVIAENNAAEADRRRIDAQSATARALTEKARIALEAGATDRALALIAEALPAPGETPPRPLVPEAAAAAREIAAAEIVTGYIDFGEDGPGAIAVSPDGRTAFVGSAEGLLRLDLTRAAVAGVVTAAAGLGPLAFSPEGDRLLTQGSDTPLTLRTLDGAEVARFEGMTKVATAAYSPGGDVVAGDFEGRIAVWAPGGGAPRFTLQVEGDYIARLALPRPDRAFAATGKGVIVAFDPQAGRELWRTPVLEGDEPRLAASADGRHVALAAYSAGLAVVDGETGAVVARRPDAVATGGLLFRRVGGGLLAFGRDATTWGAGNGFELQATMPMGMLDMTALALDEASGIAVALSHERGVEIWNLDLEQRLLRADLGGTDGVWDRVVTGGRRAVAISRDGRLAVLDLSGLLPETVIDHSTAVAFGAGAEYVGTAAATGDGKTIYALFRNGQLRPVDVAGASLGPALPDVAKDLYFVTTDGSGRQLAALDLEKQRIDLIAGTPGAAAGSFTIPDPDYGRARRLESLALSPDGRFLAVIWPDGGALIDIAKEAGVADFKLRNVLGNVAAFSADGSLLAIAQGDGTLALFDGRTGAAKGLIHGTPENAMSVAVSPDGRSALLGTSTGEVATVDLARGIAGQKLRIAPPTDASPPIDFVAHVAYADGGRLALADSRRGGVVLFDPAGGAILARRPAGGVGAFAFDPVRRRIAVVPGNLGGTAGARLRWYDMPALALAPGADGLALTRSLGRRGLSGAERIDAFLDAPPAPADPAADPVRLCDQGAADPFDPGKQAPGVALPDQPPLFPAPGVEDPVARACAEAARMQPAEARFPYQEARALYRSGARDRALARLDVAASAGYAPALVLRAAFHAEARAPEKAQALLDQAFGLGSAAAALALAEGAGDPVKAAPLWQAASARGDGRGDYALGIQAEAASGGAPEGLAQALRHYLVAAQRLAALGPGAAAERDKAMAARGRLVAALIAQGPAGLQKALEAIRAAEGPGQG</sequence>
<dbReference type="InterPro" id="IPR049052">
    <property type="entry name" value="nSTAND1"/>
</dbReference>
<evidence type="ECO:0000259" key="2">
    <source>
        <dbReference type="Pfam" id="PF20703"/>
    </source>
</evidence>
<comment type="caution">
    <text evidence="3">The sequence shown here is derived from an EMBL/GenBank/DDBJ whole genome shotgun (WGS) entry which is preliminary data.</text>
</comment>
<dbReference type="SUPFAM" id="SSF50969">
    <property type="entry name" value="YVTN repeat-like/Quinoprotein amine dehydrogenase"/>
    <property type="match status" value="2"/>
</dbReference>
<evidence type="ECO:0000259" key="1">
    <source>
        <dbReference type="Pfam" id="PF13360"/>
    </source>
</evidence>
<dbReference type="RefSeq" id="WP_109919476.1">
    <property type="nucleotide sequence ID" value="NZ_QGLF01000001.1"/>
</dbReference>
<dbReference type="Pfam" id="PF20703">
    <property type="entry name" value="nSTAND1"/>
    <property type="match status" value="1"/>
</dbReference>
<feature type="domain" description="Novel STAND NTPase 1" evidence="2">
    <location>
        <begin position="211"/>
        <end position="622"/>
    </location>
</feature>
<dbReference type="PANTHER" id="PTHR47197">
    <property type="entry name" value="PROTEIN NIRF"/>
    <property type="match status" value="1"/>
</dbReference>
<organism evidence="3 4">
    <name type="scientific">Zavarzinia compransoris</name>
    <dbReference type="NCBI Taxonomy" id="1264899"/>
    <lineage>
        <taxon>Bacteria</taxon>
        <taxon>Pseudomonadati</taxon>
        <taxon>Pseudomonadota</taxon>
        <taxon>Alphaproteobacteria</taxon>
        <taxon>Rhodospirillales</taxon>
        <taxon>Zavarziniaceae</taxon>
        <taxon>Zavarzinia</taxon>
    </lineage>
</organism>
<dbReference type="OrthoDB" id="235631at2"/>
<dbReference type="InterPro" id="IPR011044">
    <property type="entry name" value="Quino_amine_DH_bsu"/>
</dbReference>
<dbReference type="InterPro" id="IPR027417">
    <property type="entry name" value="P-loop_NTPase"/>
</dbReference>
<gene>
    <name evidence="3" type="ORF">DKG75_02410</name>
</gene>
<dbReference type="InterPro" id="IPR015943">
    <property type="entry name" value="WD40/YVTN_repeat-like_dom_sf"/>
</dbReference>
<evidence type="ECO:0008006" key="5">
    <source>
        <dbReference type="Google" id="ProtNLM"/>
    </source>
</evidence>